<dbReference type="RefSeq" id="WP_376887119.1">
    <property type="nucleotide sequence ID" value="NZ_JBHUHR010000039.1"/>
</dbReference>
<evidence type="ECO:0000313" key="2">
    <source>
        <dbReference type="EMBL" id="MFD2036096.1"/>
    </source>
</evidence>
<name>A0ABW4VPQ9_9BACT</name>
<evidence type="ECO:0000256" key="1">
    <source>
        <dbReference type="SAM" id="Phobius"/>
    </source>
</evidence>
<proteinExistence type="predicted"/>
<reference evidence="3" key="1">
    <citation type="journal article" date="2019" name="Int. J. Syst. Evol. Microbiol.">
        <title>The Global Catalogue of Microorganisms (GCM) 10K type strain sequencing project: providing services to taxonomists for standard genome sequencing and annotation.</title>
        <authorList>
            <consortium name="The Broad Institute Genomics Platform"/>
            <consortium name="The Broad Institute Genome Sequencing Center for Infectious Disease"/>
            <person name="Wu L."/>
            <person name="Ma J."/>
        </authorList>
    </citation>
    <scope>NUCLEOTIDE SEQUENCE [LARGE SCALE GENOMIC DNA]</scope>
    <source>
        <strain evidence="3">CGMCC 1.15180</strain>
    </source>
</reference>
<protein>
    <submittedName>
        <fullName evidence="2">Uncharacterized protein</fullName>
    </submittedName>
</protein>
<accession>A0ABW4VPQ9</accession>
<evidence type="ECO:0000313" key="3">
    <source>
        <dbReference type="Proteomes" id="UP001597361"/>
    </source>
</evidence>
<keyword evidence="3" id="KW-1185">Reference proteome</keyword>
<feature type="transmembrane region" description="Helical" evidence="1">
    <location>
        <begin position="6"/>
        <end position="24"/>
    </location>
</feature>
<keyword evidence="1" id="KW-0812">Transmembrane</keyword>
<keyword evidence="1" id="KW-1133">Transmembrane helix</keyword>
<sequence>METLFTLILLTAIYGLAFLSIMPERYIKKLNPSFRHRHLPEYKKFALGGSIFLCFLFGYICASAMLYFFI</sequence>
<organism evidence="2 3">
    <name type="scientific">Belliella marina</name>
    <dbReference type="NCBI Taxonomy" id="1644146"/>
    <lineage>
        <taxon>Bacteria</taxon>
        <taxon>Pseudomonadati</taxon>
        <taxon>Bacteroidota</taxon>
        <taxon>Cytophagia</taxon>
        <taxon>Cytophagales</taxon>
        <taxon>Cyclobacteriaceae</taxon>
        <taxon>Belliella</taxon>
    </lineage>
</organism>
<feature type="transmembrane region" description="Helical" evidence="1">
    <location>
        <begin position="45"/>
        <end position="69"/>
    </location>
</feature>
<keyword evidence="1" id="KW-0472">Membrane</keyword>
<gene>
    <name evidence="2" type="ORF">ACFSKL_14940</name>
</gene>
<dbReference type="EMBL" id="JBHUHR010000039">
    <property type="protein sequence ID" value="MFD2036096.1"/>
    <property type="molecule type" value="Genomic_DNA"/>
</dbReference>
<dbReference type="Proteomes" id="UP001597361">
    <property type="component" value="Unassembled WGS sequence"/>
</dbReference>
<comment type="caution">
    <text evidence="2">The sequence shown here is derived from an EMBL/GenBank/DDBJ whole genome shotgun (WGS) entry which is preliminary data.</text>
</comment>